<dbReference type="STRING" id="432608.A6V39_04475"/>
<accession>A0A1A9QEN1</accession>
<feature type="coiled-coil region" evidence="1">
    <location>
        <begin position="211"/>
        <end position="238"/>
    </location>
</feature>
<dbReference type="Proteomes" id="UP000077623">
    <property type="component" value="Unassembled WGS sequence"/>
</dbReference>
<name>A0A1A9QEN1_9MOLU</name>
<keyword evidence="1" id="KW-0175">Coiled coil</keyword>
<dbReference type="AlphaFoldDB" id="A0A1A9QEN1"/>
<dbReference type="EMBL" id="LWUJ01000012">
    <property type="protein sequence ID" value="OAL10140.1"/>
    <property type="molecule type" value="Genomic_DNA"/>
</dbReference>
<proteinExistence type="predicted"/>
<evidence type="ECO:0000256" key="1">
    <source>
        <dbReference type="SAM" id="Coils"/>
    </source>
</evidence>
<gene>
    <name evidence="2" type="ORF">A6V39_04475</name>
</gene>
<organism evidence="2 3">
    <name type="scientific">Candidatus Mycoplasma haematobovis</name>
    <dbReference type="NCBI Taxonomy" id="432608"/>
    <lineage>
        <taxon>Bacteria</taxon>
        <taxon>Bacillati</taxon>
        <taxon>Mycoplasmatota</taxon>
        <taxon>Mollicutes</taxon>
        <taxon>Mycoplasmataceae</taxon>
        <taxon>Mycoplasma</taxon>
    </lineage>
</organism>
<sequence>MANYKLFSTILLTIGSVAGVREYLKPRDIQSMLKWNGIRLISNDDGWKSAFYEKESKLREINVHSANGLWKWCSERFKYGLGDSSILDSVQEYCQDNPTTIMGNIIRSGEEKRFIKDTDATAFQIAYAISGDREQLMEVMGIKVPEERKNQFNYMGAEVSKWCIAQKNEKVKDAKHLGNVKKYCYNKNVRKVRDLIKKEGLKQMMTTAEYADRFTKELNNATDLIKSLQHRVETIRATMEKDIKDRQTKFGHPEEWLTRQNDELEKLIPKNLDEAAIRKNSGQYLKWWCEGQFDDDLNSNIVFPNSYAKVKARCTVKK</sequence>
<keyword evidence="3" id="KW-1185">Reference proteome</keyword>
<evidence type="ECO:0000313" key="2">
    <source>
        <dbReference type="EMBL" id="OAL10140.1"/>
    </source>
</evidence>
<dbReference type="RefSeq" id="WP_187150524.1">
    <property type="nucleotide sequence ID" value="NZ_LWUJ01000012.1"/>
</dbReference>
<comment type="caution">
    <text evidence="2">The sequence shown here is derived from an EMBL/GenBank/DDBJ whole genome shotgun (WGS) entry which is preliminary data.</text>
</comment>
<evidence type="ECO:0000313" key="3">
    <source>
        <dbReference type="Proteomes" id="UP000077623"/>
    </source>
</evidence>
<protein>
    <submittedName>
        <fullName evidence="2">Uncharacterized protein</fullName>
    </submittedName>
</protein>
<reference evidence="3" key="1">
    <citation type="submission" date="2016-04" db="EMBL/GenBank/DDBJ databases">
        <authorList>
            <person name="Quiroz-Castaneda R.E."/>
            <person name="Martinez-Ocampo F."/>
        </authorList>
    </citation>
    <scope>NUCLEOTIDE SEQUENCE [LARGE SCALE GENOMIC DNA]</scope>
    <source>
        <strain evidence="3">INIFAP01</strain>
    </source>
</reference>